<dbReference type="InterPro" id="IPR028098">
    <property type="entry name" value="Glyco_trans_4-like_N"/>
</dbReference>
<dbReference type="PANTHER" id="PTHR45947:SF3">
    <property type="entry name" value="SULFOQUINOVOSYL TRANSFERASE SQD2"/>
    <property type="match status" value="1"/>
</dbReference>
<gene>
    <name evidence="3" type="ORF">PZ740_03690</name>
</gene>
<evidence type="ECO:0000259" key="2">
    <source>
        <dbReference type="Pfam" id="PF13439"/>
    </source>
</evidence>
<dbReference type="GO" id="GO:0016757">
    <property type="term" value="F:glycosyltransferase activity"/>
    <property type="evidence" value="ECO:0007669"/>
    <property type="project" value="InterPro"/>
</dbReference>
<organism evidence="3 4">
    <name type="scientific">Marinimicrococcus flavescens</name>
    <dbReference type="NCBI Taxonomy" id="3031815"/>
    <lineage>
        <taxon>Bacteria</taxon>
        <taxon>Pseudomonadati</taxon>
        <taxon>Pseudomonadota</taxon>
        <taxon>Alphaproteobacteria</taxon>
        <taxon>Geminicoccales</taxon>
        <taxon>Geminicoccaceae</taxon>
        <taxon>Marinimicrococcus</taxon>
    </lineage>
</organism>
<protein>
    <submittedName>
        <fullName evidence="3">Glycosyltransferase family 4 protein</fullName>
    </submittedName>
</protein>
<dbReference type="InterPro" id="IPR050194">
    <property type="entry name" value="Glycosyltransferase_grp1"/>
</dbReference>
<reference evidence="3 4" key="1">
    <citation type="submission" date="2023-03" db="EMBL/GenBank/DDBJ databases">
        <title>YIM 152171 draft genome.</title>
        <authorList>
            <person name="Yang Z."/>
        </authorList>
    </citation>
    <scope>NUCLEOTIDE SEQUENCE [LARGE SCALE GENOMIC DNA]</scope>
    <source>
        <strain evidence="3 4">YIM 152171</strain>
    </source>
</reference>
<feature type="domain" description="Glycosyl transferase family 1" evidence="1">
    <location>
        <begin position="193"/>
        <end position="343"/>
    </location>
</feature>
<dbReference type="Proteomes" id="UP001301140">
    <property type="component" value="Unassembled WGS sequence"/>
</dbReference>
<evidence type="ECO:0000259" key="1">
    <source>
        <dbReference type="Pfam" id="PF00534"/>
    </source>
</evidence>
<comment type="caution">
    <text evidence="3">The sequence shown here is derived from an EMBL/GenBank/DDBJ whole genome shotgun (WGS) entry which is preliminary data.</text>
</comment>
<dbReference type="InterPro" id="IPR001296">
    <property type="entry name" value="Glyco_trans_1"/>
</dbReference>
<dbReference type="Pfam" id="PF00534">
    <property type="entry name" value="Glycos_transf_1"/>
    <property type="match status" value="1"/>
</dbReference>
<dbReference type="RefSeq" id="WP_327787904.1">
    <property type="nucleotide sequence ID" value="NZ_JARGEQ010000024.1"/>
</dbReference>
<dbReference type="CDD" id="cd03801">
    <property type="entry name" value="GT4_PimA-like"/>
    <property type="match status" value="1"/>
</dbReference>
<dbReference type="EMBL" id="JARGEQ010000024">
    <property type="protein sequence ID" value="MDF1585486.1"/>
    <property type="molecule type" value="Genomic_DNA"/>
</dbReference>
<evidence type="ECO:0000313" key="3">
    <source>
        <dbReference type="EMBL" id="MDF1585486.1"/>
    </source>
</evidence>
<dbReference type="PROSITE" id="PS51257">
    <property type="entry name" value="PROKAR_LIPOPROTEIN"/>
    <property type="match status" value="1"/>
</dbReference>
<dbReference type="Pfam" id="PF13439">
    <property type="entry name" value="Glyco_transf_4"/>
    <property type="match status" value="1"/>
</dbReference>
<dbReference type="AlphaFoldDB" id="A0AAP3UYJ5"/>
<keyword evidence="4" id="KW-1185">Reference proteome</keyword>
<accession>A0AAP3UYJ5</accession>
<proteinExistence type="predicted"/>
<feature type="domain" description="Glycosyltransferase subfamily 4-like N-terminal" evidence="2">
    <location>
        <begin position="15"/>
        <end position="185"/>
    </location>
</feature>
<dbReference type="SUPFAM" id="SSF53756">
    <property type="entry name" value="UDP-Glycosyltransferase/glycogen phosphorylase"/>
    <property type="match status" value="1"/>
</dbReference>
<name>A0AAP3UYJ5_9PROT</name>
<dbReference type="PANTHER" id="PTHR45947">
    <property type="entry name" value="SULFOQUINOVOSYL TRANSFERASE SQD2"/>
    <property type="match status" value="1"/>
</dbReference>
<dbReference type="Gene3D" id="3.40.50.2000">
    <property type="entry name" value="Glycogen Phosphorylase B"/>
    <property type="match status" value="2"/>
</dbReference>
<evidence type="ECO:0000313" key="4">
    <source>
        <dbReference type="Proteomes" id="UP001301140"/>
    </source>
</evidence>
<sequence>MRLLTLTCEYPPVGGGGATACRILCEALVRAGHAIDVVTAGMADLPATEEIGGVRVHRVPGVRRWRHYSNAVEQASFVLPMYRRAAGLLGRYRHDLCHCHFVVPTGAVASALLHRHGLPYVLTAHGSDVPGYNPDRFAFLHGLIAPAWRHILAGAAAVTSPSMFLAGLLDQRMQLDVEVLPNPFELPRGVAAERGRRVLAVSRLVERKGLQHLIAAMGALDTDWELIVAGDGPLLPELRRQAAEAGVRASFLGFVPREELAGLYAGAGLFVMPSLRENFPMVLLEAMAAGCAVVSTDAEGCAEVVGNAARLVPAGDVLALGRAIETLSRDAAHRQELGREAQRRARSFGADEVAGRFAALFARCLAAPGREQAAARSTLHG</sequence>